<keyword evidence="16" id="KW-0460">Magnesium</keyword>
<dbReference type="FunFam" id="3.30.540.10:FF:000037">
    <property type="entry name" value="Fructose-1,6-bisphosphatase 1"/>
    <property type="match status" value="1"/>
</dbReference>
<protein>
    <recommendedName>
        <fullName evidence="25">Fructose-1,6-bisphosphatase 1</fullName>
        <ecNumber evidence="8">3.1.3.11</ecNumber>
    </recommendedName>
    <alternativeName>
        <fullName evidence="27">D-fructose-1,6-bisphosphate 1-phosphohydrolase 1</fullName>
    </alternativeName>
    <alternativeName>
        <fullName evidence="26">D-fructose-1,6-bisphosphate 1-phosphohydrolase 2</fullName>
    </alternativeName>
    <alternativeName>
        <fullName evidence="24">Fructose-1,6-bisphosphatase isozyme 2</fullName>
    </alternativeName>
    <alternativeName>
        <fullName evidence="28">Liver FBPase</fullName>
    </alternativeName>
    <alternativeName>
        <fullName evidence="29">Muscle FBPase</fullName>
    </alternativeName>
</protein>
<keyword evidence="19" id="KW-0539">Nucleus</keyword>
<keyword evidence="20 30" id="KW-0119">Carbohydrate metabolism</keyword>
<keyword evidence="13" id="KW-0479">Metal-binding</keyword>
<sequence>MSDRSPFETDMLTLTRYVMEKGRQAKGTGELTQLLNSMLTAIKAISSAVRKAGLAHLYGIAGTVNVTGDEVKKLDVLSNALVINMLQSSYSTCVLVSEENKDAIITPKEKRGKYVVCFDPLDGSSNIDCLASIGTIFAIYRKANHNSLCLGILTGRTDLVLFQLPSLPHWWEDKTSEDEPSEKDALQPGRNIVAAGYALYGSATLVALSTGQGVDLFMLDPALGEFVLVEKDVKIKQKGKIYSLNEGYAKYFDAATSEYVQKKKFPEDGSAPYGARYVGSMVADVHRTLVYGGVFLYPANQKSPKGKLRLLYECNPVAYIIEQAGGLATTGTQPVLDVKPETIHQRVPLILGSPDDVQEYLTCVQKSQAGR</sequence>
<dbReference type="Proteomes" id="UP000694429">
    <property type="component" value="Chromosome 1"/>
</dbReference>
<evidence type="ECO:0000256" key="22">
    <source>
        <dbReference type="ARBA" id="ARBA00037516"/>
    </source>
</evidence>
<evidence type="ECO:0000259" key="32">
    <source>
        <dbReference type="Pfam" id="PF18913"/>
    </source>
</evidence>
<evidence type="ECO:0000256" key="3">
    <source>
        <dbReference type="ARBA" id="ARBA00004123"/>
    </source>
</evidence>
<evidence type="ECO:0000256" key="19">
    <source>
        <dbReference type="ARBA" id="ARBA00023242"/>
    </source>
</evidence>
<dbReference type="GO" id="GO:0070161">
    <property type="term" value="C:anchoring junction"/>
    <property type="evidence" value="ECO:0007669"/>
    <property type="project" value="UniProtKB-SubCell"/>
</dbReference>
<evidence type="ECO:0000256" key="8">
    <source>
        <dbReference type="ARBA" id="ARBA00013093"/>
    </source>
</evidence>
<dbReference type="PANTHER" id="PTHR11556:SF13">
    <property type="entry name" value="FRUCTOSE-1,6-BISPHOSPHATASE ISOZYME 2"/>
    <property type="match status" value="1"/>
</dbReference>
<evidence type="ECO:0000256" key="10">
    <source>
        <dbReference type="ARBA" id="ARBA00022490"/>
    </source>
</evidence>
<dbReference type="GO" id="GO:0030018">
    <property type="term" value="C:Z disc"/>
    <property type="evidence" value="ECO:0007669"/>
    <property type="project" value="UniProtKB-SubCell"/>
</dbReference>
<evidence type="ECO:0000256" key="5">
    <source>
        <dbReference type="ARBA" id="ARBA00004282"/>
    </source>
</evidence>
<dbReference type="InterPro" id="IPR033391">
    <property type="entry name" value="FBPase_N"/>
</dbReference>
<evidence type="ECO:0000256" key="20">
    <source>
        <dbReference type="ARBA" id="ARBA00023277"/>
    </source>
</evidence>
<comment type="subcellular location">
    <subcellularLocation>
        <location evidence="5">Cell junction</location>
    </subcellularLocation>
    <subcellularLocation>
        <location evidence="4">Cytoplasm</location>
        <location evidence="4">Myofibril</location>
        <location evidence="4">Sarcomere</location>
        <location evidence="4">Z line</location>
    </subcellularLocation>
    <subcellularLocation>
        <location evidence="3">Nucleus</location>
    </subcellularLocation>
</comment>
<keyword evidence="11" id="KW-0021">Allosteric enzyme</keyword>
<dbReference type="GO" id="GO:0006094">
    <property type="term" value="P:gluconeogenesis"/>
    <property type="evidence" value="ECO:0007669"/>
    <property type="project" value="UniProtKB-UniPathway"/>
</dbReference>
<evidence type="ECO:0000313" key="35">
    <source>
        <dbReference type="Proteomes" id="UP000694429"/>
    </source>
</evidence>
<evidence type="ECO:0000256" key="27">
    <source>
        <dbReference type="ARBA" id="ARBA00042758"/>
    </source>
</evidence>
<dbReference type="UniPathway" id="UPA00138"/>
<feature type="domain" description="Fructose-1-6-bisphosphatase class 1 C-terminal" evidence="32">
    <location>
        <begin position="235"/>
        <end position="364"/>
    </location>
</feature>
<evidence type="ECO:0000256" key="28">
    <source>
        <dbReference type="ARBA" id="ARBA00042792"/>
    </source>
</evidence>
<comment type="cofactor">
    <cofactor evidence="2">
        <name>Mg(2+)</name>
        <dbReference type="ChEBI" id="CHEBI:18420"/>
    </cofactor>
</comment>
<evidence type="ECO:0000256" key="18">
    <source>
        <dbReference type="ARBA" id="ARBA00022990"/>
    </source>
</evidence>
<dbReference type="Gene3D" id="3.40.190.80">
    <property type="match status" value="1"/>
</dbReference>
<evidence type="ECO:0000256" key="26">
    <source>
        <dbReference type="ARBA" id="ARBA00042757"/>
    </source>
</evidence>
<dbReference type="Gene3D" id="3.30.540.10">
    <property type="entry name" value="Fructose-1,6-Bisphosphatase, subunit A, domain 1"/>
    <property type="match status" value="1"/>
</dbReference>
<dbReference type="PROSITE" id="PS00124">
    <property type="entry name" value="FBPASE"/>
    <property type="match status" value="1"/>
</dbReference>
<evidence type="ECO:0000256" key="30">
    <source>
        <dbReference type="RuleBase" id="RU000508"/>
    </source>
</evidence>
<evidence type="ECO:0000256" key="24">
    <source>
        <dbReference type="ARBA" id="ARBA00040321"/>
    </source>
</evidence>
<evidence type="ECO:0000256" key="29">
    <source>
        <dbReference type="ARBA" id="ARBA00043165"/>
    </source>
</evidence>
<evidence type="ECO:0000256" key="11">
    <source>
        <dbReference type="ARBA" id="ARBA00022533"/>
    </source>
</evidence>
<dbReference type="PRINTS" id="PR00115">
    <property type="entry name" value="F16BPHPHTASE"/>
</dbReference>
<dbReference type="PANTHER" id="PTHR11556">
    <property type="entry name" value="FRUCTOSE-1,6-BISPHOSPHATASE-RELATED"/>
    <property type="match status" value="1"/>
</dbReference>
<keyword evidence="12" id="KW-0597">Phosphoprotein</keyword>
<dbReference type="PIRSF" id="PIRSF000904">
    <property type="entry name" value="FBPtase_SBPase"/>
    <property type="match status" value="1"/>
</dbReference>
<reference evidence="34" key="1">
    <citation type="submission" date="2018-10" db="EMBL/GenBank/DDBJ databases">
        <title>De novo assembly of a Great Dane genome.</title>
        <authorList>
            <person name="Kidd J.M."/>
            <person name="Pendleton A.L."/>
            <person name="Shen F."/>
            <person name="Emery S."/>
        </authorList>
    </citation>
    <scope>NUCLEOTIDE SEQUENCE [LARGE SCALE GENOMIC DNA]</scope>
    <source>
        <strain evidence="34">Great Dane</strain>
    </source>
</reference>
<dbReference type="Pfam" id="PF18913">
    <property type="entry name" value="FBPase_C"/>
    <property type="match status" value="1"/>
</dbReference>
<feature type="domain" description="Fructose-1-6-bisphosphatase class I N-terminal" evidence="31">
    <location>
        <begin position="13"/>
        <end position="230"/>
    </location>
</feature>
<comment type="similarity">
    <text evidence="7 30">Belongs to the FBPase class 1 family.</text>
</comment>
<organism evidence="33 35">
    <name type="scientific">Canis lupus familiaris</name>
    <name type="common">Dog</name>
    <name type="synonym">Canis familiaris</name>
    <dbReference type="NCBI Taxonomy" id="9615"/>
    <lineage>
        <taxon>Eukaryota</taxon>
        <taxon>Metazoa</taxon>
        <taxon>Chordata</taxon>
        <taxon>Craniata</taxon>
        <taxon>Vertebrata</taxon>
        <taxon>Euteleostomi</taxon>
        <taxon>Mammalia</taxon>
        <taxon>Eutheria</taxon>
        <taxon>Laurasiatheria</taxon>
        <taxon>Carnivora</taxon>
        <taxon>Caniformia</taxon>
        <taxon>Canidae</taxon>
        <taxon>Canis</taxon>
    </lineage>
</organism>
<dbReference type="GO" id="GO:0005634">
    <property type="term" value="C:nucleus"/>
    <property type="evidence" value="ECO:0007669"/>
    <property type="project" value="UniProtKB-SubCell"/>
</dbReference>
<evidence type="ECO:0000256" key="17">
    <source>
        <dbReference type="ARBA" id="ARBA00022949"/>
    </source>
</evidence>
<evidence type="ECO:0000313" key="34">
    <source>
        <dbReference type="Ensembl" id="ENSCAFP00040009398.1"/>
    </source>
</evidence>
<evidence type="ECO:0000256" key="4">
    <source>
        <dbReference type="ARBA" id="ARBA00004216"/>
    </source>
</evidence>
<dbReference type="GO" id="GO:0046872">
    <property type="term" value="F:metal ion binding"/>
    <property type="evidence" value="ECO:0007669"/>
    <property type="project" value="UniProtKB-KW"/>
</dbReference>
<evidence type="ECO:0000256" key="1">
    <source>
        <dbReference type="ARBA" id="ARBA00001273"/>
    </source>
</evidence>
<evidence type="ECO:0000256" key="6">
    <source>
        <dbReference type="ARBA" id="ARBA00004742"/>
    </source>
</evidence>
<evidence type="ECO:0000256" key="13">
    <source>
        <dbReference type="ARBA" id="ARBA00022723"/>
    </source>
</evidence>
<accession>A0A8C0MQM6</accession>
<keyword evidence="14 30" id="KW-0378">Hydrolase</keyword>
<dbReference type="Proteomes" id="UP000694542">
    <property type="component" value="Chromosome 1"/>
</dbReference>
<evidence type="ECO:0000256" key="2">
    <source>
        <dbReference type="ARBA" id="ARBA00001946"/>
    </source>
</evidence>
<dbReference type="GO" id="GO:0042132">
    <property type="term" value="F:fructose 1,6-bisphosphate 1-phosphatase activity"/>
    <property type="evidence" value="ECO:0007669"/>
    <property type="project" value="UniProtKB-EC"/>
</dbReference>
<dbReference type="InterPro" id="IPR020548">
    <property type="entry name" value="Fructose_bisphosphatase_AS"/>
</dbReference>
<evidence type="ECO:0000259" key="31">
    <source>
        <dbReference type="Pfam" id="PF00316"/>
    </source>
</evidence>
<reference evidence="33" key="3">
    <citation type="submission" date="2025-05" db="UniProtKB">
        <authorList>
            <consortium name="Ensembl"/>
        </authorList>
    </citation>
    <scope>IDENTIFICATION</scope>
</reference>
<comment type="function">
    <text evidence="21">Catalyzes the hydrolysis of fructose 1,6-bisphosphate to fructose 6-phosphate in the presence of divalent cations, acting as a rate-limiting enzyme in gluconeogenesis. Plays a role in regulating glucose sensing and insulin secretion of pancreatic beta-cells. Appears to modulate glycerol gluconeogenesis in liver. Important regulator of appetite and adiposity; increased expression of the protein in liver after nutrient excess increases circulating satiety hormones and reduces appetite-stimulating neuropeptides and thus seems to provide a feedback mechanism to limit weight gain.</text>
</comment>
<dbReference type="InterPro" id="IPR028343">
    <property type="entry name" value="FBPtase"/>
</dbReference>
<keyword evidence="18" id="KW-0007">Acetylation</keyword>
<dbReference type="CDD" id="cd00354">
    <property type="entry name" value="FBPase"/>
    <property type="match status" value="1"/>
</dbReference>
<comment type="subunit">
    <text evidence="23">Homotetramer. Interacts with ALDOA; the interaction blocks inhibition by physiological concentrations of AMP and reduces inhibition by Ca(2+). Interacts with alpha-actinin and F-actin.</text>
</comment>
<evidence type="ECO:0000256" key="12">
    <source>
        <dbReference type="ARBA" id="ARBA00022553"/>
    </source>
</evidence>
<dbReference type="Ensembl" id="ENSCAFT00040010834.1">
    <property type="protein sequence ID" value="ENSCAFP00040009398.1"/>
    <property type="gene ID" value="ENSCAFG00040005781.1"/>
</dbReference>
<reference evidence="33" key="2">
    <citation type="submission" date="2019-03" db="EMBL/GenBank/DDBJ databases">
        <authorList>
            <person name="Warren W.C."/>
            <person name="Johnson G.S."/>
        </authorList>
    </citation>
    <scope>NUCLEOTIDE SEQUENCE [LARGE SCALE GENOMIC DNA]</scope>
    <source>
        <strain evidence="33">Basenji</strain>
    </source>
</reference>
<dbReference type="AlphaFoldDB" id="A0A8C0MQM6"/>
<comment type="function">
    <text evidence="22">Catalyzes the hydrolysis of fructose 1,6-bisphosphate to fructose 6-phosphate in the presence of divalent cations and probably participates in glycogen synthesis from carbohydrate precursors, such as lactate.</text>
</comment>
<keyword evidence="15" id="KW-0106">Calcium</keyword>
<evidence type="ECO:0000256" key="23">
    <source>
        <dbReference type="ARBA" id="ARBA00038670"/>
    </source>
</evidence>
<keyword evidence="10" id="KW-0963">Cytoplasm</keyword>
<comment type="pathway">
    <text evidence="6">Carbohydrate biosynthesis; gluconeogenesis.</text>
</comment>
<evidence type="ECO:0000313" key="33">
    <source>
        <dbReference type="Ensembl" id="ENSCAFP00030010293.1"/>
    </source>
</evidence>
<keyword evidence="17" id="KW-0965">Cell junction</keyword>
<dbReference type="SUPFAM" id="SSF56655">
    <property type="entry name" value="Carbohydrate phosphatase"/>
    <property type="match status" value="1"/>
</dbReference>
<evidence type="ECO:0000256" key="21">
    <source>
        <dbReference type="ARBA" id="ARBA00037308"/>
    </source>
</evidence>
<keyword evidence="9" id="KW-0312">Gluconeogenesis</keyword>
<comment type="catalytic activity">
    <reaction evidence="1">
        <text>beta-D-fructose 1,6-bisphosphate + H2O = beta-D-fructose 6-phosphate + phosphate</text>
        <dbReference type="Rhea" id="RHEA:11064"/>
        <dbReference type="ChEBI" id="CHEBI:15377"/>
        <dbReference type="ChEBI" id="CHEBI:32966"/>
        <dbReference type="ChEBI" id="CHEBI:43474"/>
        <dbReference type="ChEBI" id="CHEBI:57634"/>
        <dbReference type="EC" id="3.1.3.11"/>
    </reaction>
</comment>
<name>A0A8C0MQM6_CANLF</name>
<evidence type="ECO:0000256" key="15">
    <source>
        <dbReference type="ARBA" id="ARBA00022837"/>
    </source>
</evidence>
<evidence type="ECO:0000256" key="14">
    <source>
        <dbReference type="ARBA" id="ARBA00022801"/>
    </source>
</evidence>
<dbReference type="InterPro" id="IPR000146">
    <property type="entry name" value="FBPase_class-1"/>
</dbReference>
<evidence type="ECO:0000256" key="16">
    <source>
        <dbReference type="ARBA" id="ARBA00022842"/>
    </source>
</evidence>
<proteinExistence type="inferred from homology"/>
<evidence type="ECO:0000256" key="9">
    <source>
        <dbReference type="ARBA" id="ARBA00022432"/>
    </source>
</evidence>
<gene>
    <name evidence="33" type="primary">FBP2</name>
</gene>
<dbReference type="Ensembl" id="ENSCAFT00030011755.1">
    <property type="protein sequence ID" value="ENSCAFP00030010293.1"/>
    <property type="gene ID" value="ENSCAFG00030006378.1"/>
</dbReference>
<dbReference type="FunFam" id="3.40.190.80:FF:000001">
    <property type="entry name" value="Fructose-1,6-bisphosphatase class 1"/>
    <property type="match status" value="1"/>
</dbReference>
<dbReference type="InterPro" id="IPR044015">
    <property type="entry name" value="FBPase_C_dom"/>
</dbReference>
<dbReference type="HAMAP" id="MF_01855">
    <property type="entry name" value="FBPase_class1"/>
    <property type="match status" value="1"/>
</dbReference>
<dbReference type="OrthoDB" id="10256725at2759"/>
<dbReference type="EC" id="3.1.3.11" evidence="8"/>
<evidence type="ECO:0000256" key="7">
    <source>
        <dbReference type="ARBA" id="ARBA00010941"/>
    </source>
</evidence>
<evidence type="ECO:0000256" key="25">
    <source>
        <dbReference type="ARBA" id="ARBA00040734"/>
    </source>
</evidence>
<dbReference type="PIRSF" id="PIRSF500210">
    <property type="entry name" value="FBPtase"/>
    <property type="match status" value="1"/>
</dbReference>
<dbReference type="Pfam" id="PF00316">
    <property type="entry name" value="FBPase"/>
    <property type="match status" value="1"/>
</dbReference>